<dbReference type="Pfam" id="PF07685">
    <property type="entry name" value="GATase_3"/>
    <property type="match status" value="1"/>
</dbReference>
<comment type="caution">
    <text evidence="10">The sequence shown here is derived from an EMBL/GenBank/DDBJ whole genome shotgun (WGS) entry which is preliminary data.</text>
</comment>
<dbReference type="PANTHER" id="PTHR43873">
    <property type="entry name" value="COBYRINATE A,C-DIAMIDE SYNTHASE"/>
    <property type="match status" value="1"/>
</dbReference>
<dbReference type="Gene3D" id="3.40.50.880">
    <property type="match status" value="1"/>
</dbReference>
<evidence type="ECO:0000259" key="8">
    <source>
        <dbReference type="Pfam" id="PF01656"/>
    </source>
</evidence>
<dbReference type="GO" id="GO:0042242">
    <property type="term" value="F:cobyrinic acid a,c-diamide synthase activity"/>
    <property type="evidence" value="ECO:0007669"/>
    <property type="project" value="UniProtKB-UniRule"/>
</dbReference>
<dbReference type="EC" id="6.3.5.11" evidence="7"/>
<organism evidence="10 11">
    <name type="scientific">Candidatus Flavonifractor intestinipullorum</name>
    <dbReference type="NCBI Taxonomy" id="2838587"/>
    <lineage>
        <taxon>Bacteria</taxon>
        <taxon>Bacillati</taxon>
        <taxon>Bacillota</taxon>
        <taxon>Clostridia</taxon>
        <taxon>Eubacteriales</taxon>
        <taxon>Oscillospiraceae</taxon>
        <taxon>Flavonifractor</taxon>
    </lineage>
</organism>
<dbReference type="InterPro" id="IPR027417">
    <property type="entry name" value="P-loop_NTPase"/>
</dbReference>
<keyword evidence="3 7" id="KW-0547">Nucleotide-binding</keyword>
<evidence type="ECO:0000256" key="6">
    <source>
        <dbReference type="ARBA" id="ARBA00022962"/>
    </source>
</evidence>
<dbReference type="Proteomes" id="UP000824208">
    <property type="component" value="Unassembled WGS sequence"/>
</dbReference>
<dbReference type="PANTHER" id="PTHR43873:SF1">
    <property type="entry name" value="COBYRINATE A,C-DIAMIDE SYNTHASE"/>
    <property type="match status" value="1"/>
</dbReference>
<dbReference type="NCBIfam" id="NF002204">
    <property type="entry name" value="PRK01077.1"/>
    <property type="match status" value="1"/>
</dbReference>
<dbReference type="AlphaFoldDB" id="A0A9D2MB44"/>
<feature type="domain" description="CobQ/CobB/MinD/ParA nucleotide binding" evidence="8">
    <location>
        <begin position="10"/>
        <end position="181"/>
    </location>
</feature>
<dbReference type="Pfam" id="PF01656">
    <property type="entry name" value="CbiA"/>
    <property type="match status" value="1"/>
</dbReference>
<evidence type="ECO:0000256" key="1">
    <source>
        <dbReference type="ARBA" id="ARBA00001946"/>
    </source>
</evidence>
<dbReference type="InterPro" id="IPR011698">
    <property type="entry name" value="GATase_3"/>
</dbReference>
<reference evidence="10" key="1">
    <citation type="journal article" date="2021" name="PeerJ">
        <title>Extensive microbial diversity within the chicken gut microbiome revealed by metagenomics and culture.</title>
        <authorList>
            <person name="Gilroy R."/>
            <person name="Ravi A."/>
            <person name="Getino M."/>
            <person name="Pursley I."/>
            <person name="Horton D.L."/>
            <person name="Alikhan N.F."/>
            <person name="Baker D."/>
            <person name="Gharbi K."/>
            <person name="Hall N."/>
            <person name="Watson M."/>
            <person name="Adriaenssens E.M."/>
            <person name="Foster-Nyarko E."/>
            <person name="Jarju S."/>
            <person name="Secka A."/>
            <person name="Antonio M."/>
            <person name="Oren A."/>
            <person name="Chaudhuri R.R."/>
            <person name="La Ragione R."/>
            <person name="Hildebrand F."/>
            <person name="Pallen M.J."/>
        </authorList>
    </citation>
    <scope>NUCLEOTIDE SEQUENCE</scope>
    <source>
        <strain evidence="10">CHK189-11263</strain>
    </source>
</reference>
<dbReference type="GO" id="GO:0009236">
    <property type="term" value="P:cobalamin biosynthetic process"/>
    <property type="evidence" value="ECO:0007669"/>
    <property type="project" value="UniProtKB-UniRule"/>
</dbReference>
<gene>
    <name evidence="7" type="primary">cbiA</name>
    <name evidence="10" type="ORF">H9714_04970</name>
</gene>
<feature type="active site" description="Nucleophile" evidence="7">
    <location>
        <position position="330"/>
    </location>
</feature>
<evidence type="ECO:0000256" key="7">
    <source>
        <dbReference type="HAMAP-Rule" id="MF_00027"/>
    </source>
</evidence>
<evidence type="ECO:0000256" key="4">
    <source>
        <dbReference type="ARBA" id="ARBA00022840"/>
    </source>
</evidence>
<evidence type="ECO:0000256" key="5">
    <source>
        <dbReference type="ARBA" id="ARBA00022842"/>
    </source>
</evidence>
<proteinExistence type="inferred from homology"/>
<keyword evidence="2 7" id="KW-0436">Ligase</keyword>
<comment type="miscellaneous">
    <text evidence="7">The a and c carboxylates of cobyrinate are activated for nucleophilic attack via formation of a phosphorylated intermediate by ATP. CbiA catalyzes first the amidation of the c-carboxylate, and then that of the a-carboxylate.</text>
</comment>
<feature type="site" description="Increases nucleophilicity of active site Cys" evidence="7">
    <location>
        <position position="430"/>
    </location>
</feature>
<reference evidence="10" key="2">
    <citation type="submission" date="2021-04" db="EMBL/GenBank/DDBJ databases">
        <authorList>
            <person name="Gilroy R."/>
        </authorList>
    </citation>
    <scope>NUCLEOTIDE SEQUENCE</scope>
    <source>
        <strain evidence="10">CHK189-11263</strain>
    </source>
</reference>
<comment type="pathway">
    <text evidence="7">Cofactor biosynthesis; adenosylcobalamin biosynthesis; cob(II)yrinate a,c-diamide from sirohydrochlorin (anaerobic route): step 10/10.</text>
</comment>
<evidence type="ECO:0000313" key="11">
    <source>
        <dbReference type="Proteomes" id="UP000824208"/>
    </source>
</evidence>
<dbReference type="InterPro" id="IPR004484">
    <property type="entry name" value="CbiA/CobB_synth"/>
</dbReference>
<evidence type="ECO:0000259" key="9">
    <source>
        <dbReference type="Pfam" id="PF07685"/>
    </source>
</evidence>
<dbReference type="SUPFAM" id="SSF52540">
    <property type="entry name" value="P-loop containing nucleoside triphosphate hydrolases"/>
    <property type="match status" value="1"/>
</dbReference>
<dbReference type="PROSITE" id="PS51274">
    <property type="entry name" value="GATASE_COBBQ"/>
    <property type="match status" value="1"/>
</dbReference>
<comment type="function">
    <text evidence="7">Catalyzes the ATP-dependent amidation of the two carboxylate groups at positions a and c of cobyrinate, using either L-glutamine or ammonia as the nitrogen source.</text>
</comment>
<dbReference type="Gene3D" id="3.40.50.300">
    <property type="entry name" value="P-loop containing nucleotide triphosphate hydrolases"/>
    <property type="match status" value="1"/>
</dbReference>
<name>A0A9D2MB44_9FIRM</name>
<dbReference type="SUPFAM" id="SSF52317">
    <property type="entry name" value="Class I glutamine amidotransferase-like"/>
    <property type="match status" value="1"/>
</dbReference>
<evidence type="ECO:0000256" key="2">
    <source>
        <dbReference type="ARBA" id="ARBA00022598"/>
    </source>
</evidence>
<comment type="domain">
    <text evidence="7">Comprises of two domains. The C-terminal domain contains the binding site for glutamine and catalyzes the hydrolysis of this substrate to glutamate and ammonia. The N-terminal domain is anticipated to bind ATP and cobyrinate and catalyzes the ultimate synthesis of the diamide product. The ammonia produced via the glutaminase domain is probably translocated to the adjacent domain via a molecular tunnel, where it reacts with an activated intermediate.</text>
</comment>
<evidence type="ECO:0000256" key="3">
    <source>
        <dbReference type="ARBA" id="ARBA00022741"/>
    </source>
</evidence>
<dbReference type="HAMAP" id="MF_00027">
    <property type="entry name" value="CobB_CbiA"/>
    <property type="match status" value="1"/>
</dbReference>
<comment type="similarity">
    <text evidence="7">Belongs to the CobB/CbiA family.</text>
</comment>
<keyword evidence="6 7" id="KW-0315">Glutamine amidotransferase</keyword>
<dbReference type="NCBIfam" id="TIGR00379">
    <property type="entry name" value="cobB"/>
    <property type="match status" value="1"/>
</dbReference>
<sequence>MRAPRLLLSAPASGCGKTTVTCALLQALADRGADPVSFKSGPDYIDPMFHTAVMGVPARNLDLFLMGEGAVRRALAAGCAGHGVAVLEGAMGYYDGVALSSRASAWDLARRTGTPAVLVVDGRGAARSLAAVVKGFQTLERASMLRGVIFNRVSPMLYPRLKDCVEAETGLKVCGFLPNLPGCTLESRHLGLVTAAEVANLRETLATLARAAAEYLDLEGLLALAEGAEDLPEPEERRALDLPVRPRIGVARDRAFCFYYADALALLEELGAELVEFSPLSAERLPPGCAGLYLGGGYPELYARELARNGAMCRAVREAVLGGMPTVAECGGFLYLHRTLADGEGEEHPLADVIPARAWNGGKLRRFGYVTLTAQKEGLLCGAGESLPAHEFHYWESGAPGGDFYAQKPQSSRSWTCAWHMDTLYAGFPHVHFCGCPDAAARFVSACARYAGEKRSEYHGMFA</sequence>
<dbReference type="GO" id="GO:0005524">
    <property type="term" value="F:ATP binding"/>
    <property type="evidence" value="ECO:0007669"/>
    <property type="project" value="UniProtKB-UniRule"/>
</dbReference>
<dbReference type="InterPro" id="IPR029062">
    <property type="entry name" value="Class_I_gatase-like"/>
</dbReference>
<dbReference type="InterPro" id="IPR002586">
    <property type="entry name" value="CobQ/CobB/MinD/ParA_Nub-bd_dom"/>
</dbReference>
<protein>
    <recommendedName>
        <fullName evidence="7">Cobyrinate a,c-diamide synthase</fullName>
        <ecNumber evidence="7">6.3.5.11</ecNumber>
    </recommendedName>
    <alternativeName>
        <fullName evidence="7">Cobyrinic acid a,c-diamide synthetase</fullName>
    </alternativeName>
</protein>
<dbReference type="EMBL" id="DWYC01000049">
    <property type="protein sequence ID" value="HJB56888.1"/>
    <property type="molecule type" value="Genomic_DNA"/>
</dbReference>
<keyword evidence="4 7" id="KW-0067">ATP-binding</keyword>
<dbReference type="CDD" id="cd03130">
    <property type="entry name" value="GATase1_CobB"/>
    <property type="match status" value="1"/>
</dbReference>
<comment type="catalytic activity">
    <reaction evidence="7">
        <text>cob(II)yrinate + 2 L-glutamine + 2 ATP + 2 H2O = cob(II)yrinate a,c diamide + 2 L-glutamate + 2 ADP + 2 phosphate + 2 H(+)</text>
        <dbReference type="Rhea" id="RHEA:26289"/>
        <dbReference type="ChEBI" id="CHEBI:15377"/>
        <dbReference type="ChEBI" id="CHEBI:15378"/>
        <dbReference type="ChEBI" id="CHEBI:29985"/>
        <dbReference type="ChEBI" id="CHEBI:30616"/>
        <dbReference type="ChEBI" id="CHEBI:43474"/>
        <dbReference type="ChEBI" id="CHEBI:58359"/>
        <dbReference type="ChEBI" id="CHEBI:58537"/>
        <dbReference type="ChEBI" id="CHEBI:58894"/>
        <dbReference type="ChEBI" id="CHEBI:456216"/>
        <dbReference type="EC" id="6.3.5.11"/>
    </reaction>
</comment>
<feature type="domain" description="CobB/CobQ-like glutamine amidotransferase" evidence="9">
    <location>
        <begin position="247"/>
        <end position="397"/>
    </location>
</feature>
<accession>A0A9D2MB44</accession>
<keyword evidence="5 7" id="KW-0460">Magnesium</keyword>
<keyword evidence="7" id="KW-0169">Cobalamin biosynthesis</keyword>
<comment type="cofactor">
    <cofactor evidence="1 7">
        <name>Mg(2+)</name>
        <dbReference type="ChEBI" id="CHEBI:18420"/>
    </cofactor>
</comment>
<evidence type="ECO:0000313" key="10">
    <source>
        <dbReference type="EMBL" id="HJB56888.1"/>
    </source>
</evidence>